<dbReference type="PROSITE" id="PS50206">
    <property type="entry name" value="RHODANESE_3"/>
    <property type="match status" value="1"/>
</dbReference>
<dbReference type="InterPro" id="IPR020936">
    <property type="entry name" value="TrhO"/>
</dbReference>
<dbReference type="EC" id="1.14.-.-" evidence="1"/>
<dbReference type="InterPro" id="IPR040503">
    <property type="entry name" value="TRHO_N"/>
</dbReference>
<dbReference type="InterPro" id="IPR001763">
    <property type="entry name" value="Rhodanese-like_dom"/>
</dbReference>
<proteinExistence type="inferred from homology"/>
<dbReference type="PANTHER" id="PTHR43268:SF6">
    <property type="entry name" value="THIOSULFATE SULFURTRANSFERASE_RHODANESE-LIKE DOMAIN-CONTAINING PROTEIN 2"/>
    <property type="match status" value="1"/>
</dbReference>
<dbReference type="Pfam" id="PF12368">
    <property type="entry name" value="Rhodanese_C"/>
    <property type="match status" value="1"/>
</dbReference>
<dbReference type="InterPro" id="IPR022111">
    <property type="entry name" value="Rhodanese_C"/>
</dbReference>
<keyword evidence="4" id="KW-1185">Reference proteome</keyword>
<accession>A0ABN3PCZ8</accession>
<comment type="catalytic activity">
    <reaction evidence="1">
        <text>uridine(34) in tRNA + AH2 + O2 = 5-hydroxyuridine(34) in tRNA + A + H2O</text>
        <dbReference type="Rhea" id="RHEA:64224"/>
        <dbReference type="Rhea" id="RHEA-COMP:11727"/>
        <dbReference type="Rhea" id="RHEA-COMP:13381"/>
        <dbReference type="ChEBI" id="CHEBI:13193"/>
        <dbReference type="ChEBI" id="CHEBI:15377"/>
        <dbReference type="ChEBI" id="CHEBI:15379"/>
        <dbReference type="ChEBI" id="CHEBI:17499"/>
        <dbReference type="ChEBI" id="CHEBI:65315"/>
        <dbReference type="ChEBI" id="CHEBI:136877"/>
    </reaction>
</comment>
<feature type="domain" description="Rhodanese" evidence="2">
    <location>
        <begin position="150"/>
        <end position="245"/>
    </location>
</feature>
<comment type="caution">
    <text evidence="3">The sequence shown here is derived from an EMBL/GenBank/DDBJ whole genome shotgun (WGS) entry which is preliminary data.</text>
</comment>
<comment type="function">
    <text evidence="1">Catalyzes oxygen-dependent 5-hydroxyuridine (ho5U) modification at position 34 in tRNAs.</text>
</comment>
<reference evidence="3 4" key="1">
    <citation type="journal article" date="2019" name="Int. J. Syst. Evol. Microbiol.">
        <title>The Global Catalogue of Microorganisms (GCM) 10K type strain sequencing project: providing services to taxonomists for standard genome sequencing and annotation.</title>
        <authorList>
            <consortium name="The Broad Institute Genomics Platform"/>
            <consortium name="The Broad Institute Genome Sequencing Center for Infectious Disease"/>
            <person name="Wu L."/>
            <person name="Ma J."/>
        </authorList>
    </citation>
    <scope>NUCLEOTIDE SEQUENCE [LARGE SCALE GENOMIC DNA]</scope>
    <source>
        <strain evidence="3 4">JCM 16365</strain>
    </source>
</reference>
<dbReference type="Pfam" id="PF17773">
    <property type="entry name" value="UPF0176_N"/>
    <property type="match status" value="1"/>
</dbReference>
<name>A0ABN3PCZ8_9MICO</name>
<dbReference type="SMART" id="SM00450">
    <property type="entry name" value="RHOD"/>
    <property type="match status" value="1"/>
</dbReference>
<dbReference type="HAMAP" id="MF_00469">
    <property type="entry name" value="TrhO"/>
    <property type="match status" value="1"/>
</dbReference>
<dbReference type="Proteomes" id="UP001500274">
    <property type="component" value="Unassembled WGS sequence"/>
</dbReference>
<evidence type="ECO:0000313" key="4">
    <source>
        <dbReference type="Proteomes" id="UP001500274"/>
    </source>
</evidence>
<keyword evidence="1" id="KW-0819">tRNA processing</keyword>
<dbReference type="Gene3D" id="3.40.250.10">
    <property type="entry name" value="Rhodanese-like domain"/>
    <property type="match status" value="1"/>
</dbReference>
<organism evidence="3 4">
    <name type="scientific">Microbacterium binotii</name>
    <dbReference type="NCBI Taxonomy" id="462710"/>
    <lineage>
        <taxon>Bacteria</taxon>
        <taxon>Bacillati</taxon>
        <taxon>Actinomycetota</taxon>
        <taxon>Actinomycetes</taxon>
        <taxon>Micrococcales</taxon>
        <taxon>Microbacteriaceae</taxon>
        <taxon>Microbacterium</taxon>
    </lineage>
</organism>
<protein>
    <recommendedName>
        <fullName evidence="1">tRNA uridine(34) hydroxylase</fullName>
        <ecNumber evidence="1">1.14.-.-</ecNumber>
    </recommendedName>
    <alternativeName>
        <fullName evidence="1">tRNA hydroxylation protein O</fullName>
    </alternativeName>
</protein>
<dbReference type="CDD" id="cd01518">
    <property type="entry name" value="RHOD_YceA"/>
    <property type="match status" value="1"/>
</dbReference>
<gene>
    <name evidence="1" type="primary">trhO</name>
    <name evidence="3" type="ORF">GCM10009862_15350</name>
</gene>
<dbReference type="SUPFAM" id="SSF52821">
    <property type="entry name" value="Rhodanese/Cell cycle control phosphatase"/>
    <property type="match status" value="1"/>
</dbReference>
<evidence type="ECO:0000313" key="3">
    <source>
        <dbReference type="EMBL" id="GAA2576952.1"/>
    </source>
</evidence>
<evidence type="ECO:0000256" key="1">
    <source>
        <dbReference type="HAMAP-Rule" id="MF_00469"/>
    </source>
</evidence>
<sequence>MGSRGGLSAYAVSVAISKILLYYRFTPIADPEAVRLWQRDLCELLGLRGRILISKHGINGTVGGELGAVKTYARKTRQYGPFRGLDLKWSEGSGLDDEGRSLDFPKLSVRVRDEIVTFGAPDELRVDTDGVVGTGTHLTPGAVHKLVEERGEEVVFFDGRNGFEAEIGRFRGAVVPDVSTTREFIAELDSGRYDHLKQKPIVTYCTGGIRCEVLSSLMTARGFQEVYQLDGGIVRYGETFGNTGLWEGSLYVFDGRQAMMFGSDAEHIGRCTGCGAATSRMIDCAVAGCPDRVVRCEACEGSTACGHHPELVAG</sequence>
<dbReference type="InterPro" id="IPR036873">
    <property type="entry name" value="Rhodanese-like_dom_sf"/>
</dbReference>
<dbReference type="PANTHER" id="PTHR43268">
    <property type="entry name" value="THIOSULFATE SULFURTRANSFERASE/RHODANESE-LIKE DOMAIN-CONTAINING PROTEIN 2"/>
    <property type="match status" value="1"/>
</dbReference>
<dbReference type="NCBIfam" id="NF001134">
    <property type="entry name" value="PRK00142.1-2"/>
    <property type="match status" value="1"/>
</dbReference>
<dbReference type="Pfam" id="PF00581">
    <property type="entry name" value="Rhodanese"/>
    <property type="match status" value="1"/>
</dbReference>
<comment type="similarity">
    <text evidence="1">Belongs to the TrhO family.</text>
</comment>
<dbReference type="EMBL" id="BAAARI010000011">
    <property type="protein sequence ID" value="GAA2576952.1"/>
    <property type="molecule type" value="Genomic_DNA"/>
</dbReference>
<evidence type="ECO:0000259" key="2">
    <source>
        <dbReference type="PROSITE" id="PS50206"/>
    </source>
</evidence>
<keyword evidence="1" id="KW-0560">Oxidoreductase</keyword>
<dbReference type="Gene3D" id="3.30.70.100">
    <property type="match status" value="1"/>
</dbReference>